<reference evidence="1 2" key="1">
    <citation type="submission" date="2018-04" db="EMBL/GenBank/DDBJ databases">
        <authorList>
            <person name="Huttner S."/>
            <person name="Dainat J."/>
        </authorList>
    </citation>
    <scope>NUCLEOTIDE SEQUENCE [LARGE SCALE GENOMIC DNA]</scope>
</reference>
<dbReference type="AlphaFoldDB" id="A0A446BUH2"/>
<gene>
    <name evidence="1" type="ORF">TT172_LOCUS8550</name>
</gene>
<evidence type="ECO:0000313" key="2">
    <source>
        <dbReference type="Proteomes" id="UP000289323"/>
    </source>
</evidence>
<accession>A0A446BUH2</accession>
<dbReference type="EMBL" id="OUUZ01000016">
    <property type="protein sequence ID" value="SPQ26131.1"/>
    <property type="molecule type" value="Genomic_DNA"/>
</dbReference>
<evidence type="ECO:0000313" key="1">
    <source>
        <dbReference type="EMBL" id="SPQ26131.1"/>
    </source>
</evidence>
<organism evidence="1 2">
    <name type="scientific">Thermothielavioides terrestris</name>
    <dbReference type="NCBI Taxonomy" id="2587410"/>
    <lineage>
        <taxon>Eukaryota</taxon>
        <taxon>Fungi</taxon>
        <taxon>Dikarya</taxon>
        <taxon>Ascomycota</taxon>
        <taxon>Pezizomycotina</taxon>
        <taxon>Sordariomycetes</taxon>
        <taxon>Sordariomycetidae</taxon>
        <taxon>Sordariales</taxon>
        <taxon>Chaetomiaceae</taxon>
        <taxon>Thermothielavioides</taxon>
    </lineage>
</organism>
<dbReference type="Proteomes" id="UP000289323">
    <property type="component" value="Unassembled WGS sequence"/>
</dbReference>
<name>A0A446BUH2_9PEZI</name>
<sequence length="30" mass="3512">MDNLKVALPKELYNFANLFDKEKANDLPPY</sequence>
<protein>
    <submittedName>
        <fullName evidence="1">E9824fff-0a52-4d61-acc3-18a5a8cd0981</fullName>
    </submittedName>
</protein>
<proteinExistence type="predicted"/>